<dbReference type="AlphaFoldDB" id="A0A9Q0JNU3"/>
<dbReference type="CDD" id="cd12372">
    <property type="entry name" value="RRM_CFIm68_CFIm59"/>
    <property type="match status" value="1"/>
</dbReference>
<evidence type="ECO:0000256" key="1">
    <source>
        <dbReference type="ARBA" id="ARBA00006265"/>
    </source>
</evidence>
<dbReference type="GO" id="GO:0005634">
    <property type="term" value="C:nucleus"/>
    <property type="evidence" value="ECO:0007669"/>
    <property type="project" value="UniProtKB-SubCell"/>
</dbReference>
<dbReference type="InterPro" id="IPR035979">
    <property type="entry name" value="RBD_domain_sf"/>
</dbReference>
<feature type="compositionally biased region" description="Gly residues" evidence="3">
    <location>
        <begin position="327"/>
        <end position="352"/>
    </location>
</feature>
<feature type="compositionally biased region" description="Basic and acidic residues" evidence="3">
    <location>
        <begin position="685"/>
        <end position="709"/>
    </location>
</feature>
<feature type="compositionally biased region" description="Gly residues" evidence="3">
    <location>
        <begin position="396"/>
        <end position="416"/>
    </location>
</feature>
<name>A0A9Q0JNU3_9ROSI</name>
<evidence type="ECO:0000313" key="5">
    <source>
        <dbReference type="EMBL" id="KAJ4848549.1"/>
    </source>
</evidence>
<keyword evidence="2" id="KW-0694">RNA-binding</keyword>
<feature type="region of interest" description="Disordered" evidence="3">
    <location>
        <begin position="1"/>
        <end position="22"/>
    </location>
</feature>
<feature type="region of interest" description="Disordered" evidence="3">
    <location>
        <begin position="504"/>
        <end position="709"/>
    </location>
</feature>
<dbReference type="PANTHER" id="PTHR23204">
    <property type="entry name" value="CLEAVAGE AND POLYADENYLATION SPECIFIC FACTOR"/>
    <property type="match status" value="1"/>
</dbReference>
<dbReference type="SUPFAM" id="SSF54928">
    <property type="entry name" value="RNA-binding domain, RBD"/>
    <property type="match status" value="1"/>
</dbReference>
<dbReference type="GO" id="GO:0003723">
    <property type="term" value="F:RNA binding"/>
    <property type="evidence" value="ECO:0007669"/>
    <property type="project" value="UniProtKB-UniRule"/>
</dbReference>
<evidence type="ECO:0000313" key="6">
    <source>
        <dbReference type="Proteomes" id="UP001141552"/>
    </source>
</evidence>
<feature type="compositionally biased region" description="Basic and acidic residues" evidence="3">
    <location>
        <begin position="1"/>
        <end position="18"/>
    </location>
</feature>
<keyword evidence="6" id="KW-1185">Reference proteome</keyword>
<evidence type="ECO:0000259" key="4">
    <source>
        <dbReference type="PROSITE" id="PS50102"/>
    </source>
</evidence>
<comment type="caution">
    <text evidence="5">The sequence shown here is derived from an EMBL/GenBank/DDBJ whole genome shotgun (WGS) entry which is preliminary data.</text>
</comment>
<feature type="region of interest" description="Disordered" evidence="3">
    <location>
        <begin position="324"/>
        <end position="416"/>
    </location>
</feature>
<reference evidence="5" key="1">
    <citation type="submission" date="2022-02" db="EMBL/GenBank/DDBJ databases">
        <authorList>
            <person name="Henning P.M."/>
            <person name="McCubbin A.G."/>
            <person name="Shore J.S."/>
        </authorList>
    </citation>
    <scope>NUCLEOTIDE SEQUENCE</scope>
    <source>
        <strain evidence="5">F60SS</strain>
        <tissue evidence="5">Leaves</tissue>
    </source>
</reference>
<feature type="domain" description="RRM" evidence="4">
    <location>
        <begin position="230"/>
        <end position="308"/>
    </location>
</feature>
<dbReference type="Gene3D" id="3.30.70.330">
    <property type="match status" value="1"/>
</dbReference>
<dbReference type="PROSITE" id="PS50102">
    <property type="entry name" value="RRM"/>
    <property type="match status" value="1"/>
</dbReference>
<dbReference type="GO" id="GO:0006397">
    <property type="term" value="P:mRNA processing"/>
    <property type="evidence" value="ECO:0007669"/>
    <property type="project" value="UniProtKB-KW"/>
</dbReference>
<dbReference type="EMBL" id="JAKUCV010000876">
    <property type="protein sequence ID" value="KAJ4848549.1"/>
    <property type="molecule type" value="Genomic_DNA"/>
</dbReference>
<evidence type="ECO:0000256" key="2">
    <source>
        <dbReference type="PROSITE-ProRule" id="PRU00176"/>
    </source>
</evidence>
<reference evidence="5" key="2">
    <citation type="journal article" date="2023" name="Plants (Basel)">
        <title>Annotation of the Turnera subulata (Passifloraceae) Draft Genome Reveals the S-Locus Evolved after the Divergence of Turneroideae from Passifloroideae in a Stepwise Manner.</title>
        <authorList>
            <person name="Henning P.M."/>
            <person name="Roalson E.H."/>
            <person name="Mir W."/>
            <person name="McCubbin A.G."/>
            <person name="Shore J.S."/>
        </authorList>
    </citation>
    <scope>NUCLEOTIDE SEQUENCE</scope>
    <source>
        <strain evidence="5">F60SS</strain>
    </source>
</reference>
<evidence type="ECO:0000256" key="3">
    <source>
        <dbReference type="SAM" id="MobiDB-lite"/>
    </source>
</evidence>
<feature type="compositionally biased region" description="Gly residues" evidence="3">
    <location>
        <begin position="361"/>
        <end position="387"/>
    </location>
</feature>
<dbReference type="InterPro" id="IPR034772">
    <property type="entry name" value="CPSF6/7"/>
</dbReference>
<gene>
    <name evidence="5" type="ORF">Tsubulata_046484</name>
</gene>
<dbReference type="InterPro" id="IPR012677">
    <property type="entry name" value="Nucleotide-bd_a/b_plait_sf"/>
</dbReference>
<dbReference type="Pfam" id="PF00076">
    <property type="entry name" value="RRM_1"/>
    <property type="match status" value="1"/>
</dbReference>
<organism evidence="5 6">
    <name type="scientific">Turnera subulata</name>
    <dbReference type="NCBI Taxonomy" id="218843"/>
    <lineage>
        <taxon>Eukaryota</taxon>
        <taxon>Viridiplantae</taxon>
        <taxon>Streptophyta</taxon>
        <taxon>Embryophyta</taxon>
        <taxon>Tracheophyta</taxon>
        <taxon>Spermatophyta</taxon>
        <taxon>Magnoliopsida</taxon>
        <taxon>eudicotyledons</taxon>
        <taxon>Gunneridae</taxon>
        <taxon>Pentapetalae</taxon>
        <taxon>rosids</taxon>
        <taxon>fabids</taxon>
        <taxon>Malpighiales</taxon>
        <taxon>Passifloraceae</taxon>
        <taxon>Turnera</taxon>
    </lineage>
</organism>
<dbReference type="Proteomes" id="UP001141552">
    <property type="component" value="Unassembled WGS sequence"/>
</dbReference>
<sequence>MDEGERGDHQMEQFHRNEAISAVADEGFLGEEEEDDDYEDLYNDVNVGEGFLQSINKKNDDLGFQNRHGNPEPKMEASASSPATAAVNPAAAAAAASLPGEGGVPRVSGYESQGFRMNDGVQKGPLPGGSGAGLRVESGQLSGQVNEVVEQTGNNNVNGIISHGSNVNNNSVVSAQGSIGQQQHSVGGMGNVVNESVARNVNGGGIVVGNGGGAVGGGGGVGGGAGGGTTILFVGDLHWWTTDAELEAELCKYGAVKEVKFFDEKASGKSKGYCQVEFFDPGAAAACKEGMNGHVFNGRPCVVAFASPFTVKRMGEAQVNRNQQMGQGAGGQARRGANDGGKSGGVGGGAAGGNIAPTGNFPGGDGNRGFGRGNWGRGNASGMGNRGPVGSMRNRPGGGMGGRGIMGNGGNGFGQGMGATPPLMHSNAMMGQGFDPAFGGHMGRMGTYGGFPGAPTPPFSGILSPFPPVGGVGLPGVAPHVNPAFFGRGMPMSGMGMMPSSGVDGPNMGMWPDPSVGGWGGEEHGGGRVGESSYGEEAASDHQYGEVSHDRGGWQNTVKEKDRAAERDWSGSSDRKYRDDRDAGYDRDVPREKDLGSHDHEWSERRHRDDRDVGKERERGRDRGRDREHSRDRERERERDRDRDRYREDRDRDRYTEHQRYRDHETEHDDEWDRGRSSRTHSKARLPEEDHRSRSRDTDYGKRRRLTSE</sequence>
<accession>A0A9Q0JNU3</accession>
<dbReference type="OrthoDB" id="439808at2759"/>
<feature type="region of interest" description="Disordered" evidence="3">
    <location>
        <begin position="59"/>
        <end position="83"/>
    </location>
</feature>
<dbReference type="InterPro" id="IPR000504">
    <property type="entry name" value="RRM_dom"/>
</dbReference>
<dbReference type="SMART" id="SM00360">
    <property type="entry name" value="RRM"/>
    <property type="match status" value="1"/>
</dbReference>
<feature type="compositionally biased region" description="Basic and acidic residues" evidence="3">
    <location>
        <begin position="539"/>
        <end position="676"/>
    </location>
</feature>
<protein>
    <recommendedName>
        <fullName evidence="4">RRM domain-containing protein</fullName>
    </recommendedName>
</protein>
<proteinExistence type="inferred from homology"/>
<comment type="similarity">
    <text evidence="1">Belongs to the RRM CPSF6/7 family.</text>
</comment>